<evidence type="ECO:0000256" key="3">
    <source>
        <dbReference type="SAM" id="MobiDB-lite"/>
    </source>
</evidence>
<dbReference type="SMART" id="SM00248">
    <property type="entry name" value="ANK"/>
    <property type="match status" value="5"/>
</dbReference>
<dbReference type="PANTHER" id="PTHR24166">
    <property type="entry name" value="ROLLING PEBBLES, ISOFORM B"/>
    <property type="match status" value="1"/>
</dbReference>
<dbReference type="SUPFAM" id="SSF48403">
    <property type="entry name" value="Ankyrin repeat"/>
    <property type="match status" value="1"/>
</dbReference>
<reference evidence="5" key="2">
    <citation type="submission" date="2023-06" db="EMBL/GenBank/DDBJ databases">
        <authorList>
            <consortium name="Lawrence Berkeley National Laboratory"/>
            <person name="Haridas S."/>
            <person name="Hensen N."/>
            <person name="Bonometti L."/>
            <person name="Westerberg I."/>
            <person name="Brannstrom I.O."/>
            <person name="Guillou S."/>
            <person name="Cros-Aarteil S."/>
            <person name="Calhoun S."/>
            <person name="Kuo A."/>
            <person name="Mondo S."/>
            <person name="Pangilinan J."/>
            <person name="Riley R."/>
            <person name="Labutti K."/>
            <person name="Andreopoulos B."/>
            <person name="Lipzen A."/>
            <person name="Chen C."/>
            <person name="Yanf M."/>
            <person name="Daum C."/>
            <person name="Ng V."/>
            <person name="Clum A."/>
            <person name="Steindorff A."/>
            <person name="Ohm R."/>
            <person name="Martin F."/>
            <person name="Silar P."/>
            <person name="Natvig D."/>
            <person name="Lalanne C."/>
            <person name="Gautier V."/>
            <person name="Ament-Velasquez S.L."/>
            <person name="Kruys A."/>
            <person name="Hutchinson M.I."/>
            <person name="Powell A.J."/>
            <person name="Barry K."/>
            <person name="Miller A.N."/>
            <person name="Grigoriev I.V."/>
            <person name="Debuchy R."/>
            <person name="Gladieux P."/>
            <person name="Thoren M.H."/>
            <person name="Johannesson H."/>
        </authorList>
    </citation>
    <scope>NUCLEOTIDE SEQUENCE</scope>
    <source>
        <strain evidence="5">CBS 958.72</strain>
    </source>
</reference>
<sequence length="760" mass="84590">MDSCKQQRLFLEEPGFQKALDGFKRKHLKGSEAEIFGFTDVAGLRSAIQAIQEKQGRKSKTHNMARLRTAVAGMEQLESLIMVFVNTSEYIAFVWGPMKFLLEVTSNFLRAFDALVDMYEEIGEQLGLLAEYKSLLASPARAHLTAVLELIYDDILNFHARALSYFRKKRWRLLFDLTWNTFESRFSEPVKNFKRHRQLLQDHANLAMFTEIVAVRDSQADMARNQLEAAKRPQQITVHTDPDDTAASCEPQSNTTPKLSTREPAGNSPGIPHETTKTAGFINKPVFPILDEPTSIDVLDAIRSSNLAAVHRWADQFDAGTVPRDSIGLPEFGVTLNAKTWTSHVREPFKSAWLMGDATIIAYMVSKLADLGDAQLQVLYLSFATKRNRALEDWVFSTPSRVDSREGVYRILLHAGERDEALNLRLLKFVSSGSNNDTNRRNNNLDPFKGTSVLRLVARRGFASCVRFLVEDCSVDVNHVFTRHGAHKMPTTVLMEAAERGRVAVVRFLVAGRHCTRAIVNFETEMSKSAAHLAAANGHEEILRLLMDDNRTATEEFRRLLGICQLREAAISGDLEILGQLLDLGSIPVDIPDLHSYSPLMHAVEKGNTAAVRMLLARSTDGGIDINRRCTCRHPLLDGARSETTRAAGATALVIACVNGYKEIIALLLDHGGVELNAMVWTSTALARKHGFRLRHQMTAREIASRLGYGDIEQLLAMSARSQRAARRQRPSGSEDSSYSSATDEFLVSSDEASGGGSEY</sequence>
<feature type="compositionally biased region" description="Polar residues" evidence="3">
    <location>
        <begin position="250"/>
        <end position="259"/>
    </location>
</feature>
<dbReference type="PANTHER" id="PTHR24166:SF48">
    <property type="entry name" value="PROTEIN VAPYRIN"/>
    <property type="match status" value="1"/>
</dbReference>
<gene>
    <name evidence="5" type="ORF">B0T24DRAFT_699954</name>
</gene>
<dbReference type="Proteomes" id="UP001287356">
    <property type="component" value="Unassembled WGS sequence"/>
</dbReference>
<feature type="region of interest" description="Disordered" evidence="3">
    <location>
        <begin position="721"/>
        <end position="760"/>
    </location>
</feature>
<evidence type="ECO:0000256" key="2">
    <source>
        <dbReference type="ARBA" id="ARBA00023043"/>
    </source>
</evidence>
<dbReference type="Pfam" id="PF24809">
    <property type="entry name" value="DUF7708"/>
    <property type="match status" value="1"/>
</dbReference>
<name>A0AAE0NBC8_9PEZI</name>
<dbReference type="EMBL" id="JAULSN010000003">
    <property type="protein sequence ID" value="KAK3376409.1"/>
    <property type="molecule type" value="Genomic_DNA"/>
</dbReference>
<dbReference type="InterPro" id="IPR002110">
    <property type="entry name" value="Ankyrin_rpt"/>
</dbReference>
<accession>A0AAE0NBC8</accession>
<feature type="domain" description="DUF7708" evidence="4">
    <location>
        <begin position="81"/>
        <end position="211"/>
    </location>
</feature>
<organism evidence="5 6">
    <name type="scientific">Lasiosphaeria ovina</name>
    <dbReference type="NCBI Taxonomy" id="92902"/>
    <lineage>
        <taxon>Eukaryota</taxon>
        <taxon>Fungi</taxon>
        <taxon>Dikarya</taxon>
        <taxon>Ascomycota</taxon>
        <taxon>Pezizomycotina</taxon>
        <taxon>Sordariomycetes</taxon>
        <taxon>Sordariomycetidae</taxon>
        <taxon>Sordariales</taxon>
        <taxon>Lasiosphaeriaceae</taxon>
        <taxon>Lasiosphaeria</taxon>
    </lineage>
</organism>
<proteinExistence type="predicted"/>
<reference evidence="5" key="1">
    <citation type="journal article" date="2023" name="Mol. Phylogenet. Evol.">
        <title>Genome-scale phylogeny and comparative genomics of the fungal order Sordariales.</title>
        <authorList>
            <person name="Hensen N."/>
            <person name="Bonometti L."/>
            <person name="Westerberg I."/>
            <person name="Brannstrom I.O."/>
            <person name="Guillou S."/>
            <person name="Cros-Aarteil S."/>
            <person name="Calhoun S."/>
            <person name="Haridas S."/>
            <person name="Kuo A."/>
            <person name="Mondo S."/>
            <person name="Pangilinan J."/>
            <person name="Riley R."/>
            <person name="LaButti K."/>
            <person name="Andreopoulos B."/>
            <person name="Lipzen A."/>
            <person name="Chen C."/>
            <person name="Yan M."/>
            <person name="Daum C."/>
            <person name="Ng V."/>
            <person name="Clum A."/>
            <person name="Steindorff A."/>
            <person name="Ohm R.A."/>
            <person name="Martin F."/>
            <person name="Silar P."/>
            <person name="Natvig D.O."/>
            <person name="Lalanne C."/>
            <person name="Gautier V."/>
            <person name="Ament-Velasquez S.L."/>
            <person name="Kruys A."/>
            <person name="Hutchinson M.I."/>
            <person name="Powell A.J."/>
            <person name="Barry K."/>
            <person name="Miller A.N."/>
            <person name="Grigoriev I.V."/>
            <person name="Debuchy R."/>
            <person name="Gladieux P."/>
            <person name="Hiltunen Thoren M."/>
            <person name="Johannesson H."/>
        </authorList>
    </citation>
    <scope>NUCLEOTIDE SEQUENCE</scope>
    <source>
        <strain evidence="5">CBS 958.72</strain>
    </source>
</reference>
<keyword evidence="6" id="KW-1185">Reference proteome</keyword>
<dbReference type="InterPro" id="IPR036770">
    <property type="entry name" value="Ankyrin_rpt-contain_sf"/>
</dbReference>
<dbReference type="Gene3D" id="1.25.40.20">
    <property type="entry name" value="Ankyrin repeat-containing domain"/>
    <property type="match status" value="3"/>
</dbReference>
<protein>
    <submittedName>
        <fullName evidence="5">Ankyrin repeat-containing domain protein</fullName>
    </submittedName>
</protein>
<comment type="caution">
    <text evidence="5">The sequence shown here is derived from an EMBL/GenBank/DDBJ whole genome shotgun (WGS) entry which is preliminary data.</text>
</comment>
<feature type="compositionally biased region" description="Polar residues" evidence="3">
    <location>
        <begin position="731"/>
        <end position="743"/>
    </location>
</feature>
<evidence type="ECO:0000313" key="5">
    <source>
        <dbReference type="EMBL" id="KAK3376409.1"/>
    </source>
</evidence>
<dbReference type="InterPro" id="IPR056125">
    <property type="entry name" value="DUF7708"/>
</dbReference>
<dbReference type="InterPro" id="IPR050889">
    <property type="entry name" value="Dendritic_Spine_Reg/Scaffold"/>
</dbReference>
<feature type="region of interest" description="Disordered" evidence="3">
    <location>
        <begin position="228"/>
        <end position="277"/>
    </location>
</feature>
<keyword evidence="1" id="KW-0677">Repeat</keyword>
<evidence type="ECO:0000256" key="1">
    <source>
        <dbReference type="ARBA" id="ARBA00022737"/>
    </source>
</evidence>
<dbReference type="Pfam" id="PF12796">
    <property type="entry name" value="Ank_2"/>
    <property type="match status" value="2"/>
</dbReference>
<dbReference type="Pfam" id="PF00023">
    <property type="entry name" value="Ank"/>
    <property type="match status" value="1"/>
</dbReference>
<evidence type="ECO:0000313" key="6">
    <source>
        <dbReference type="Proteomes" id="UP001287356"/>
    </source>
</evidence>
<evidence type="ECO:0000259" key="4">
    <source>
        <dbReference type="Pfam" id="PF24809"/>
    </source>
</evidence>
<keyword evidence="2" id="KW-0040">ANK repeat</keyword>
<dbReference type="AlphaFoldDB" id="A0AAE0NBC8"/>